<keyword evidence="3 6" id="KW-0812">Transmembrane</keyword>
<keyword evidence="5 6" id="KW-0472">Membrane</keyword>
<feature type="transmembrane region" description="Helical" evidence="6">
    <location>
        <begin position="114"/>
        <end position="134"/>
    </location>
</feature>
<evidence type="ECO:0000256" key="5">
    <source>
        <dbReference type="ARBA" id="ARBA00023136"/>
    </source>
</evidence>
<reference evidence="7 8" key="1">
    <citation type="submission" date="2021-03" db="EMBL/GenBank/DDBJ databases">
        <title>Genomic Encyclopedia of Type Strains, Phase IV (KMG-IV): sequencing the most valuable type-strain genomes for metagenomic binning, comparative biology and taxonomic classification.</title>
        <authorList>
            <person name="Goeker M."/>
        </authorList>
    </citation>
    <scope>NUCLEOTIDE SEQUENCE [LARGE SCALE GENOMIC DNA]</scope>
    <source>
        <strain evidence="7 8">DSM 1289</strain>
    </source>
</reference>
<evidence type="ECO:0000256" key="4">
    <source>
        <dbReference type="ARBA" id="ARBA00022989"/>
    </source>
</evidence>
<keyword evidence="8" id="KW-1185">Reference proteome</keyword>
<comment type="caution">
    <text evidence="7">The sequence shown here is derived from an EMBL/GenBank/DDBJ whole genome shotgun (WGS) entry which is preliminary data.</text>
</comment>
<name>A0ABS4EC88_9FIRM</name>
<dbReference type="Pfam" id="PF03169">
    <property type="entry name" value="OPT"/>
    <property type="match status" value="1"/>
</dbReference>
<dbReference type="InterPro" id="IPR004813">
    <property type="entry name" value="OPT"/>
</dbReference>
<evidence type="ECO:0000313" key="8">
    <source>
        <dbReference type="Proteomes" id="UP000767291"/>
    </source>
</evidence>
<gene>
    <name evidence="7" type="ORF">J2Z43_001951</name>
</gene>
<feature type="transmembrane region" description="Helical" evidence="6">
    <location>
        <begin position="82"/>
        <end position="108"/>
    </location>
</feature>
<evidence type="ECO:0000256" key="2">
    <source>
        <dbReference type="ARBA" id="ARBA00022448"/>
    </source>
</evidence>
<dbReference type="EMBL" id="JAGGJX010000003">
    <property type="protein sequence ID" value="MBP1855556.1"/>
    <property type="molecule type" value="Genomic_DNA"/>
</dbReference>
<sequence length="147" mass="15182">MATLTSGIMSGDLPWVMIFIGIFMAVVLYFLNLPIMTVAIGFYLPISTTSIILIGALVRVLVEKMSKSDAEKEAKVSNGVSLSSGLVAGGSIIGLIGIILQVTGVITLGEVTGFAAGNGMALILLAALVILTAIPIMNSKPAKSDEE</sequence>
<proteinExistence type="predicted"/>
<organism evidence="7 8">
    <name type="scientific">Metaclostridioides mangenotii</name>
    <dbReference type="NCBI Taxonomy" id="1540"/>
    <lineage>
        <taxon>Bacteria</taxon>
        <taxon>Bacillati</taxon>
        <taxon>Bacillota</taxon>
        <taxon>Clostridia</taxon>
        <taxon>Peptostreptococcales</taxon>
        <taxon>Peptostreptococcaceae</taxon>
        <taxon>Metaclostridioides</taxon>
    </lineage>
</organism>
<feature type="transmembrane region" description="Helical" evidence="6">
    <location>
        <begin position="37"/>
        <end position="62"/>
    </location>
</feature>
<dbReference type="Proteomes" id="UP000767291">
    <property type="component" value="Unassembled WGS sequence"/>
</dbReference>
<feature type="transmembrane region" description="Helical" evidence="6">
    <location>
        <begin position="12"/>
        <end position="31"/>
    </location>
</feature>
<keyword evidence="4 6" id="KW-1133">Transmembrane helix</keyword>
<evidence type="ECO:0000256" key="6">
    <source>
        <dbReference type="SAM" id="Phobius"/>
    </source>
</evidence>
<accession>A0ABS4EC88</accession>
<evidence type="ECO:0000256" key="3">
    <source>
        <dbReference type="ARBA" id="ARBA00022692"/>
    </source>
</evidence>
<protein>
    <submittedName>
        <fullName evidence="7">Oligopeptide transporter (OPT) family protein</fullName>
    </submittedName>
</protein>
<keyword evidence="2" id="KW-0813">Transport</keyword>
<evidence type="ECO:0000256" key="1">
    <source>
        <dbReference type="ARBA" id="ARBA00004141"/>
    </source>
</evidence>
<comment type="subcellular location">
    <subcellularLocation>
        <location evidence="1">Membrane</location>
        <topology evidence="1">Multi-pass membrane protein</topology>
    </subcellularLocation>
</comment>
<evidence type="ECO:0000313" key="7">
    <source>
        <dbReference type="EMBL" id="MBP1855556.1"/>
    </source>
</evidence>